<evidence type="ECO:0000259" key="1">
    <source>
        <dbReference type="Pfam" id="PF23001"/>
    </source>
</evidence>
<dbReference type="AlphaFoldDB" id="L1J6A9"/>
<dbReference type="InterPro" id="IPR055143">
    <property type="entry name" value="MBTP1_N"/>
</dbReference>
<dbReference type="GeneID" id="17300784"/>
<sequence length="167" mass="19538">MMHRRYIQETKVRVLDEGKKKVVLVGSPYVSGVEIASRRVAGEFIFQFTQFLDHQTRHQILDELLPRKMWEEVLESRPFTRQSFPSDFMVVKVLRDGLQVDQLKHPRLKRIVPERRYRILTPHDASLPASAVREAETRARLPAPSSSRRILSIAEKYDAKQIWAKGF</sequence>
<feature type="non-terminal residue" evidence="2">
    <location>
        <position position="1"/>
    </location>
</feature>
<protein>
    <recommendedName>
        <fullName evidence="1">Membrane-bound transcription factor site-1 protease-like N-terminal domain-containing protein</fullName>
    </recommendedName>
</protein>
<dbReference type="KEGG" id="gtt:GUITHDRAFT_109845"/>
<reference evidence="3" key="3">
    <citation type="submission" date="2016-03" db="UniProtKB">
        <authorList>
            <consortium name="EnsemblProtists"/>
        </authorList>
    </citation>
    <scope>IDENTIFICATION</scope>
</reference>
<feature type="domain" description="Membrane-bound transcription factor site-1 protease-like N-terminal" evidence="1">
    <location>
        <begin position="40"/>
        <end position="115"/>
    </location>
</feature>
<evidence type="ECO:0000313" key="3">
    <source>
        <dbReference type="EnsemblProtists" id="EKX44056"/>
    </source>
</evidence>
<dbReference type="Pfam" id="PF23001">
    <property type="entry name" value="MBTP1_N"/>
    <property type="match status" value="1"/>
</dbReference>
<reference evidence="4" key="2">
    <citation type="submission" date="2012-11" db="EMBL/GenBank/DDBJ databases">
        <authorList>
            <person name="Kuo A."/>
            <person name="Curtis B.A."/>
            <person name="Tanifuji G."/>
            <person name="Burki F."/>
            <person name="Gruber A."/>
            <person name="Irimia M."/>
            <person name="Maruyama S."/>
            <person name="Arias M.C."/>
            <person name="Ball S.G."/>
            <person name="Gile G.H."/>
            <person name="Hirakawa Y."/>
            <person name="Hopkins J.F."/>
            <person name="Rensing S.A."/>
            <person name="Schmutz J."/>
            <person name="Symeonidi A."/>
            <person name="Elias M."/>
            <person name="Eveleigh R.J."/>
            <person name="Herman E.K."/>
            <person name="Klute M.J."/>
            <person name="Nakayama T."/>
            <person name="Obornik M."/>
            <person name="Reyes-Prieto A."/>
            <person name="Armbrust E.V."/>
            <person name="Aves S.J."/>
            <person name="Beiko R.G."/>
            <person name="Coutinho P."/>
            <person name="Dacks J.B."/>
            <person name="Durnford D.G."/>
            <person name="Fast N.M."/>
            <person name="Green B.R."/>
            <person name="Grisdale C."/>
            <person name="Hempe F."/>
            <person name="Henrissat B."/>
            <person name="Hoppner M.P."/>
            <person name="Ishida K.-I."/>
            <person name="Kim E."/>
            <person name="Koreny L."/>
            <person name="Kroth P.G."/>
            <person name="Liu Y."/>
            <person name="Malik S.-B."/>
            <person name="Maier U.G."/>
            <person name="McRose D."/>
            <person name="Mock T."/>
            <person name="Neilson J.A."/>
            <person name="Onodera N.T."/>
            <person name="Poole A.M."/>
            <person name="Pritham E.J."/>
            <person name="Richards T.A."/>
            <person name="Rocap G."/>
            <person name="Roy S.W."/>
            <person name="Sarai C."/>
            <person name="Schaack S."/>
            <person name="Shirato S."/>
            <person name="Slamovits C.H."/>
            <person name="Spencer D.F."/>
            <person name="Suzuki S."/>
            <person name="Worden A.Z."/>
            <person name="Zauner S."/>
            <person name="Barry K."/>
            <person name="Bell C."/>
            <person name="Bharti A.K."/>
            <person name="Crow J.A."/>
            <person name="Grimwood J."/>
            <person name="Kramer R."/>
            <person name="Lindquist E."/>
            <person name="Lucas S."/>
            <person name="Salamov A."/>
            <person name="McFadden G.I."/>
            <person name="Lane C.E."/>
            <person name="Keeling P.J."/>
            <person name="Gray M.W."/>
            <person name="Grigoriev I.V."/>
            <person name="Archibald J.M."/>
        </authorList>
    </citation>
    <scope>NUCLEOTIDE SEQUENCE</scope>
    <source>
        <strain evidence="4">CCMP2712</strain>
    </source>
</reference>
<dbReference type="EnsemblProtists" id="EKX44056">
    <property type="protein sequence ID" value="EKX44056"/>
    <property type="gene ID" value="GUITHDRAFT_109845"/>
</dbReference>
<accession>L1J6A9</accession>
<reference evidence="2 4" key="1">
    <citation type="journal article" date="2012" name="Nature">
        <title>Algal genomes reveal evolutionary mosaicism and the fate of nucleomorphs.</title>
        <authorList>
            <consortium name="DOE Joint Genome Institute"/>
            <person name="Curtis B.A."/>
            <person name="Tanifuji G."/>
            <person name="Burki F."/>
            <person name="Gruber A."/>
            <person name="Irimia M."/>
            <person name="Maruyama S."/>
            <person name="Arias M.C."/>
            <person name="Ball S.G."/>
            <person name="Gile G.H."/>
            <person name="Hirakawa Y."/>
            <person name="Hopkins J.F."/>
            <person name="Kuo A."/>
            <person name="Rensing S.A."/>
            <person name="Schmutz J."/>
            <person name="Symeonidi A."/>
            <person name="Elias M."/>
            <person name="Eveleigh R.J."/>
            <person name="Herman E.K."/>
            <person name="Klute M.J."/>
            <person name="Nakayama T."/>
            <person name="Obornik M."/>
            <person name="Reyes-Prieto A."/>
            <person name="Armbrust E.V."/>
            <person name="Aves S.J."/>
            <person name="Beiko R.G."/>
            <person name="Coutinho P."/>
            <person name="Dacks J.B."/>
            <person name="Durnford D.G."/>
            <person name="Fast N.M."/>
            <person name="Green B.R."/>
            <person name="Grisdale C.J."/>
            <person name="Hempel F."/>
            <person name="Henrissat B."/>
            <person name="Hoppner M.P."/>
            <person name="Ishida K."/>
            <person name="Kim E."/>
            <person name="Koreny L."/>
            <person name="Kroth P.G."/>
            <person name="Liu Y."/>
            <person name="Malik S.B."/>
            <person name="Maier U.G."/>
            <person name="McRose D."/>
            <person name="Mock T."/>
            <person name="Neilson J.A."/>
            <person name="Onodera N.T."/>
            <person name="Poole A.M."/>
            <person name="Pritham E.J."/>
            <person name="Richards T.A."/>
            <person name="Rocap G."/>
            <person name="Roy S.W."/>
            <person name="Sarai C."/>
            <person name="Schaack S."/>
            <person name="Shirato S."/>
            <person name="Slamovits C.H."/>
            <person name="Spencer D.F."/>
            <person name="Suzuki S."/>
            <person name="Worden A.Z."/>
            <person name="Zauner S."/>
            <person name="Barry K."/>
            <person name="Bell C."/>
            <person name="Bharti A.K."/>
            <person name="Crow J.A."/>
            <person name="Grimwood J."/>
            <person name="Kramer R."/>
            <person name="Lindquist E."/>
            <person name="Lucas S."/>
            <person name="Salamov A."/>
            <person name="McFadden G.I."/>
            <person name="Lane C.E."/>
            <person name="Keeling P.J."/>
            <person name="Gray M.W."/>
            <person name="Grigoriev I.V."/>
            <person name="Archibald J.M."/>
        </authorList>
    </citation>
    <scope>NUCLEOTIDE SEQUENCE</scope>
    <source>
        <strain evidence="2 4">CCMP2712</strain>
    </source>
</reference>
<evidence type="ECO:0000313" key="2">
    <source>
        <dbReference type="EMBL" id="EKX44056.1"/>
    </source>
</evidence>
<dbReference type="Proteomes" id="UP000011087">
    <property type="component" value="Unassembled WGS sequence"/>
</dbReference>
<keyword evidence="4" id="KW-1185">Reference proteome</keyword>
<proteinExistence type="predicted"/>
<dbReference type="EMBL" id="JH993006">
    <property type="protein sequence ID" value="EKX44056.1"/>
    <property type="molecule type" value="Genomic_DNA"/>
</dbReference>
<dbReference type="HOGENOM" id="CLU_1598877_0_0_1"/>
<dbReference type="RefSeq" id="XP_005831036.1">
    <property type="nucleotide sequence ID" value="XM_005830979.1"/>
</dbReference>
<evidence type="ECO:0000313" key="4">
    <source>
        <dbReference type="Proteomes" id="UP000011087"/>
    </source>
</evidence>
<organism evidence="2">
    <name type="scientific">Guillardia theta (strain CCMP2712)</name>
    <name type="common">Cryptophyte</name>
    <dbReference type="NCBI Taxonomy" id="905079"/>
    <lineage>
        <taxon>Eukaryota</taxon>
        <taxon>Cryptophyceae</taxon>
        <taxon>Pyrenomonadales</taxon>
        <taxon>Geminigeraceae</taxon>
        <taxon>Guillardia</taxon>
    </lineage>
</organism>
<name>L1J6A9_GUITC</name>
<dbReference type="PaxDb" id="55529-EKX44056"/>
<gene>
    <name evidence="2" type="ORF">GUITHDRAFT_109845</name>
</gene>